<keyword evidence="2" id="KW-1185">Reference proteome</keyword>
<dbReference type="AlphaFoldDB" id="A0A0M6WSX7"/>
<dbReference type="EMBL" id="CVRQ01000025">
    <property type="protein sequence ID" value="CRL40344.1"/>
    <property type="molecule type" value="Genomic_DNA"/>
</dbReference>
<dbReference type="Proteomes" id="UP000049472">
    <property type="component" value="Unassembled WGS sequence"/>
</dbReference>
<reference evidence="2" key="1">
    <citation type="submission" date="2015-05" db="EMBL/GenBank/DDBJ databases">
        <authorList>
            <consortium name="Pathogen Informatics"/>
        </authorList>
    </citation>
    <scope>NUCLEOTIDE SEQUENCE [LARGE SCALE GENOMIC DNA]</scope>
    <source>
        <strain evidence="2">T1-815</strain>
    </source>
</reference>
<evidence type="ECO:0000313" key="2">
    <source>
        <dbReference type="Proteomes" id="UP000049472"/>
    </source>
</evidence>
<dbReference type="RefSeq" id="WP_055062315.1">
    <property type="nucleotide sequence ID" value="NZ_CVRQ01000025.1"/>
</dbReference>
<evidence type="ECO:0000313" key="1">
    <source>
        <dbReference type="EMBL" id="CRL40344.1"/>
    </source>
</evidence>
<name>A0A0M6WSX7_9FIRM</name>
<proteinExistence type="predicted"/>
<gene>
    <name evidence="1" type="ORF">T1815_23291</name>
</gene>
<organism evidence="1 2">
    <name type="scientific">Agathobacter rectalis</name>
    <dbReference type="NCBI Taxonomy" id="39491"/>
    <lineage>
        <taxon>Bacteria</taxon>
        <taxon>Bacillati</taxon>
        <taxon>Bacillota</taxon>
        <taxon>Clostridia</taxon>
        <taxon>Lachnospirales</taxon>
        <taxon>Lachnospiraceae</taxon>
        <taxon>Agathobacter</taxon>
    </lineage>
</organism>
<accession>A0A0M6WSX7</accession>
<protein>
    <submittedName>
        <fullName evidence="1">Uncharacterized protein</fullName>
    </submittedName>
</protein>
<sequence>MMKSEFESLAGRNVTDEQYKAIETLYMSSNLEKAEFVKSIRTMLKSIPQPEKKKDIKRMAVRDRSGYRKTPNGCYYHIEYVELVDIDIKTGKYIIKPLEDKDFEQLAKDGHDLNLNTWFDFDYEDCIDEKKRPIELNY</sequence>